<keyword evidence="1" id="KW-0732">Signal</keyword>
<name>A0A6M2BQE7_9GAMM</name>
<comment type="caution">
    <text evidence="2">The sequence shown here is derived from an EMBL/GenBank/DDBJ whole genome shotgun (WGS) entry which is preliminary data.</text>
</comment>
<accession>A0A6M2BQE7</accession>
<feature type="chain" id="PRO_5026822498" evidence="1">
    <location>
        <begin position="21"/>
        <end position="602"/>
    </location>
</feature>
<dbReference type="Pfam" id="PF06980">
    <property type="entry name" value="DUF1302"/>
    <property type="match status" value="1"/>
</dbReference>
<dbReference type="AlphaFoldDB" id="A0A6M2BQE7"/>
<proteinExistence type="predicted"/>
<dbReference type="InterPro" id="IPR010727">
    <property type="entry name" value="DUF1302"/>
</dbReference>
<gene>
    <name evidence="2" type="ORF">G7Y85_05995</name>
</gene>
<dbReference type="EMBL" id="JAAMOW010000002">
    <property type="protein sequence ID" value="NGY04307.1"/>
    <property type="molecule type" value="Genomic_DNA"/>
</dbReference>
<evidence type="ECO:0000313" key="2">
    <source>
        <dbReference type="EMBL" id="NGY04307.1"/>
    </source>
</evidence>
<evidence type="ECO:0000256" key="1">
    <source>
        <dbReference type="SAM" id="SignalP"/>
    </source>
</evidence>
<organism evidence="2 3">
    <name type="scientific">Solimonas terrae</name>
    <dbReference type="NCBI Taxonomy" id="1396819"/>
    <lineage>
        <taxon>Bacteria</taxon>
        <taxon>Pseudomonadati</taxon>
        <taxon>Pseudomonadota</taxon>
        <taxon>Gammaproteobacteria</taxon>
        <taxon>Nevskiales</taxon>
        <taxon>Nevskiaceae</taxon>
        <taxon>Solimonas</taxon>
    </lineage>
</organism>
<protein>
    <submittedName>
        <fullName evidence="2">DUF1302 domain-containing protein</fullName>
    </submittedName>
</protein>
<reference evidence="2 3" key="1">
    <citation type="journal article" date="2014" name="Int. J. Syst. Evol. Microbiol.">
        <title>Solimonas terrae sp. nov., isolated from soil.</title>
        <authorList>
            <person name="Kim S.J."/>
            <person name="Moon J.Y."/>
            <person name="Weon H.Y."/>
            <person name="Ahn J.H."/>
            <person name="Chen W.M."/>
            <person name="Kwon S.W."/>
        </authorList>
    </citation>
    <scope>NUCLEOTIDE SEQUENCE [LARGE SCALE GENOMIC DNA]</scope>
    <source>
        <strain evidence="2 3">KIS83-12</strain>
    </source>
</reference>
<dbReference type="Proteomes" id="UP000472676">
    <property type="component" value="Unassembled WGS sequence"/>
</dbReference>
<keyword evidence="3" id="KW-1185">Reference proteome</keyword>
<evidence type="ECO:0000313" key="3">
    <source>
        <dbReference type="Proteomes" id="UP000472676"/>
    </source>
</evidence>
<sequence>MNKTLIASAVTLSFSAPVLAYTDKVEGLDLQLNNRVTIGSAWRVESRDPNLVSISKGGRAYSNNDDDGNLAFDKGNVVSAAAKITSDLTLSKGDFGLFVRGSYLFNDRLNNYDFFNPDNYYTPGSFDPGYGVAPSGNVSVAPISEYQRKTHAVRDYTGNDADLLDAYLYGNVSLGDRELAFKLGRQVLNWGESSFVLNGINSILAFDSNQLHVPGYELDEVVIPENMAWLSMDVVKNVSMEAFYQFDAPRTQPDAAGTYWATNDFAAVGGTRADLSFGLAPENTPNETIPRLGDHKPGKSGQFGGKLSFFIPALHDMDLSFYAMKYNSRLPVVSGISKSSYAATSETGRYFLEYPDDIPLYGVSFNTTIGDWAAQGEYSLKVNQPLQVDDVELLLAGVGAPSQVTPPPAAPIGSALGNKYIRGYRRHDVSQVDLSVTRLAGPMRWIGSDQMLFLAEAGAVYVHKLPPESELRFEGPGTYTPGDAGVAALVSGQIGATLPQNQGGYATDFSWGYKLLARFTYNNVMGLFRLEPQLRFDHDVKGVTPTPLLNFVENRKTLNASITGYYLQAWSAELGYTAYFGGGKGNLLADRDYVEAVLKYTF</sequence>
<feature type="signal peptide" evidence="1">
    <location>
        <begin position="1"/>
        <end position="20"/>
    </location>
</feature>